<dbReference type="PANTHER" id="PTHR43547:SF2">
    <property type="entry name" value="HYBRID SIGNAL TRANSDUCTION HISTIDINE KINASE C"/>
    <property type="match status" value="1"/>
</dbReference>
<keyword evidence="8" id="KW-0808">Transferase</keyword>
<dbReference type="HOGENOM" id="CLU_000445_104_18_6"/>
<dbReference type="SMART" id="SM00448">
    <property type="entry name" value="REC"/>
    <property type="match status" value="1"/>
</dbReference>
<evidence type="ECO:0000256" key="4">
    <source>
        <dbReference type="PROSITE-ProRule" id="PRU00169"/>
    </source>
</evidence>
<dbReference type="CDD" id="cd17546">
    <property type="entry name" value="REC_hyHK_CKI1_RcsC-like"/>
    <property type="match status" value="1"/>
</dbReference>
<dbReference type="SMART" id="SM00387">
    <property type="entry name" value="HATPase_c"/>
    <property type="match status" value="1"/>
</dbReference>
<name>Q6LGH2_PHOPR</name>
<dbReference type="InterPro" id="IPR001789">
    <property type="entry name" value="Sig_transdc_resp-reg_receiver"/>
</dbReference>
<dbReference type="InterPro" id="IPR036890">
    <property type="entry name" value="HATPase_C_sf"/>
</dbReference>
<evidence type="ECO:0000256" key="5">
    <source>
        <dbReference type="SAM" id="Phobius"/>
    </source>
</evidence>
<keyword evidence="3 4" id="KW-0597">Phosphoprotein</keyword>
<comment type="catalytic activity">
    <reaction evidence="1">
        <text>ATP + protein L-histidine = ADP + protein N-phospho-L-histidine.</text>
        <dbReference type="EC" id="2.7.13.3"/>
    </reaction>
</comment>
<dbReference type="InterPro" id="IPR003661">
    <property type="entry name" value="HisK_dim/P_dom"/>
</dbReference>
<dbReference type="EC" id="2.7.13.3" evidence="2"/>
<dbReference type="PROSITE" id="PS50109">
    <property type="entry name" value="HIS_KIN"/>
    <property type="match status" value="1"/>
</dbReference>
<dbReference type="InterPro" id="IPR005467">
    <property type="entry name" value="His_kinase_dom"/>
</dbReference>
<feature type="transmembrane region" description="Helical" evidence="5">
    <location>
        <begin position="123"/>
        <end position="141"/>
    </location>
</feature>
<dbReference type="InterPro" id="IPR004358">
    <property type="entry name" value="Sig_transdc_His_kin-like_C"/>
</dbReference>
<dbReference type="Proteomes" id="UP000000593">
    <property type="component" value="Chromosome 2"/>
</dbReference>
<evidence type="ECO:0000259" key="7">
    <source>
        <dbReference type="PROSITE" id="PS50110"/>
    </source>
</evidence>
<keyword evidence="5" id="KW-0812">Transmembrane</keyword>
<dbReference type="eggNOG" id="COG2205">
    <property type="taxonomic scope" value="Bacteria"/>
</dbReference>
<dbReference type="Pfam" id="PF02518">
    <property type="entry name" value="HATPase_c"/>
    <property type="match status" value="1"/>
</dbReference>
<dbReference type="KEGG" id="ppr:PBPRB1748"/>
<dbReference type="SUPFAM" id="SSF47384">
    <property type="entry name" value="Homodimeric domain of signal transducing histidine kinase"/>
    <property type="match status" value="1"/>
</dbReference>
<dbReference type="SUPFAM" id="SSF55874">
    <property type="entry name" value="ATPase domain of HSP90 chaperone/DNA topoisomerase II/histidine kinase"/>
    <property type="match status" value="1"/>
</dbReference>
<dbReference type="STRING" id="298386.PBPRB1748"/>
<dbReference type="Pfam" id="PF00072">
    <property type="entry name" value="Response_reg"/>
    <property type="match status" value="1"/>
</dbReference>
<keyword evidence="8" id="KW-0418">Kinase</keyword>
<reference evidence="9" key="1">
    <citation type="journal article" date="2005" name="Science">
        <title>Life at depth: Photobacterium profundum genome sequence and expression analysis.</title>
        <authorList>
            <person name="Vezzi A."/>
            <person name="Campanaro S."/>
            <person name="D'Angelo M."/>
            <person name="Simonato F."/>
            <person name="Vitulo N."/>
            <person name="Lauro F.M."/>
            <person name="Cestaro A."/>
            <person name="Malacrida G."/>
            <person name="Simionati B."/>
            <person name="Cannata N."/>
            <person name="Romualdi C."/>
            <person name="Bartlett D.H."/>
            <person name="Valle G."/>
        </authorList>
    </citation>
    <scope>NUCLEOTIDE SEQUENCE [LARGE SCALE GENOMIC DNA]</scope>
    <source>
        <strain evidence="9">ATCC BAA-1253 / SS9</strain>
    </source>
</reference>
<proteinExistence type="predicted"/>
<keyword evidence="9" id="KW-1185">Reference proteome</keyword>
<dbReference type="InterPro" id="IPR036097">
    <property type="entry name" value="HisK_dim/P_sf"/>
</dbReference>
<dbReference type="PANTHER" id="PTHR43547">
    <property type="entry name" value="TWO-COMPONENT HISTIDINE KINASE"/>
    <property type="match status" value="1"/>
</dbReference>
<dbReference type="eggNOG" id="COG0784">
    <property type="taxonomic scope" value="Bacteria"/>
</dbReference>
<organism evidence="8 9">
    <name type="scientific">Photobacterium profundum (strain SS9)</name>
    <dbReference type="NCBI Taxonomy" id="298386"/>
    <lineage>
        <taxon>Bacteria</taxon>
        <taxon>Pseudomonadati</taxon>
        <taxon>Pseudomonadota</taxon>
        <taxon>Gammaproteobacteria</taxon>
        <taxon>Vibrionales</taxon>
        <taxon>Vibrionaceae</taxon>
        <taxon>Photobacterium</taxon>
    </lineage>
</organism>
<dbReference type="PRINTS" id="PR00344">
    <property type="entry name" value="BCTRLSENSOR"/>
</dbReference>
<evidence type="ECO:0000313" key="8">
    <source>
        <dbReference type="EMBL" id="CAG23608.1"/>
    </source>
</evidence>
<dbReference type="Gene3D" id="3.40.50.2300">
    <property type="match status" value="1"/>
</dbReference>
<evidence type="ECO:0000256" key="2">
    <source>
        <dbReference type="ARBA" id="ARBA00012438"/>
    </source>
</evidence>
<dbReference type="Gene3D" id="1.10.287.130">
    <property type="match status" value="1"/>
</dbReference>
<sequence length="682" mass="77462">MSVKTAIQKVYQYAEPNLSLVGWMGFIGFPFYYVIWAYIFPQPYENLTLRLACSLLFLGLIVRKKLKRKWRNRMHLYYQMVITLCLPFFFFYMLIMNNWSTVWLMSFMSAIFLHILLVHTTRVMFTQTIVGITLAIVYAWIAKGFSLDVAFDWNHIPIFLFTYIFGNAFYLRNQVEHETKVSIAKMFGAGIAHEMRNPLSGLYSSVNVIQSLIPNPKEEKKTTYQLSAEDVSLLHNVSDAAMKMIHGGNETINLLLASVDESTVSRSTFKHHSALTVIESAIESYSYKQSKDRLAISLDLCSDFEFLGNGTLLRYVMFNLFKNAFHHRNSENFHIHVILEAGKEENKIVVIDNGLGITPDGIGKIFQDFYTTGKSGNIGLGLPFCKKMMVSFGGSIQCKSELGEGCQFTMTFPSVQSKIVKEIRDELISQKSVLLVSDNESLVARTQDLSRSLGFELIVLDVVAMLDKKDHEYDLLLIDFDSMDSRHNHLNRIESLLSFTESNIVYLLHHPVQRYKKQGFTPVWIETKTWLKNADSIINGLLFNSYEDVSEPAQTQNTVEHAKRTIMVVDDSESLRKLTAVLLEKQGFDVIQIEGGRQAIKALDTGPVDLILMDIEMPELDGIEASRLIRSSSKSFSTVPIIAHTGDISPIALDLIKLSGMSDYIVKPADKDLLLKKITDWV</sequence>
<feature type="transmembrane region" description="Helical" evidence="5">
    <location>
        <begin position="47"/>
        <end position="64"/>
    </location>
</feature>
<evidence type="ECO:0000256" key="1">
    <source>
        <dbReference type="ARBA" id="ARBA00000085"/>
    </source>
</evidence>
<evidence type="ECO:0000313" key="9">
    <source>
        <dbReference type="Proteomes" id="UP000000593"/>
    </source>
</evidence>
<dbReference type="PROSITE" id="PS50110">
    <property type="entry name" value="RESPONSE_REGULATORY"/>
    <property type="match status" value="1"/>
</dbReference>
<dbReference type="InterPro" id="IPR003594">
    <property type="entry name" value="HATPase_dom"/>
</dbReference>
<keyword evidence="5" id="KW-0472">Membrane</keyword>
<dbReference type="SUPFAM" id="SSF52172">
    <property type="entry name" value="CheY-like"/>
    <property type="match status" value="1"/>
</dbReference>
<feature type="transmembrane region" description="Helical" evidence="5">
    <location>
        <begin position="101"/>
        <end position="118"/>
    </location>
</feature>
<dbReference type="AlphaFoldDB" id="Q6LGH2"/>
<feature type="domain" description="Response regulatory" evidence="7">
    <location>
        <begin position="565"/>
        <end position="682"/>
    </location>
</feature>
<dbReference type="RefSeq" id="WP_011221755.1">
    <property type="nucleotide sequence ID" value="NC_006371.1"/>
</dbReference>
<protein>
    <recommendedName>
        <fullName evidence="2">histidine kinase</fullName>
        <ecNumber evidence="2">2.7.13.3</ecNumber>
    </recommendedName>
</protein>
<evidence type="ECO:0000256" key="3">
    <source>
        <dbReference type="ARBA" id="ARBA00022553"/>
    </source>
</evidence>
<dbReference type="GO" id="GO:0000155">
    <property type="term" value="F:phosphorelay sensor kinase activity"/>
    <property type="evidence" value="ECO:0007669"/>
    <property type="project" value="InterPro"/>
</dbReference>
<dbReference type="CDD" id="cd00082">
    <property type="entry name" value="HisKA"/>
    <property type="match status" value="1"/>
</dbReference>
<dbReference type="InterPro" id="IPR011006">
    <property type="entry name" value="CheY-like_superfamily"/>
</dbReference>
<keyword evidence="5" id="KW-1133">Transmembrane helix</keyword>
<accession>Q6LGH2</accession>
<feature type="transmembrane region" description="Helical" evidence="5">
    <location>
        <begin position="76"/>
        <end position="95"/>
    </location>
</feature>
<feature type="transmembrane region" description="Helical" evidence="5">
    <location>
        <begin position="20"/>
        <end position="41"/>
    </location>
</feature>
<dbReference type="Gene3D" id="3.30.565.10">
    <property type="entry name" value="Histidine kinase-like ATPase, C-terminal domain"/>
    <property type="match status" value="1"/>
</dbReference>
<dbReference type="EMBL" id="CR378680">
    <property type="protein sequence ID" value="CAG23608.1"/>
    <property type="molecule type" value="Genomic_DNA"/>
</dbReference>
<feature type="domain" description="Histidine kinase" evidence="6">
    <location>
        <begin position="190"/>
        <end position="416"/>
    </location>
</feature>
<gene>
    <name evidence="8" type="primary">VPA0710</name>
    <name evidence="8" type="ordered locus">PBPRB1748</name>
</gene>
<evidence type="ECO:0000259" key="6">
    <source>
        <dbReference type="PROSITE" id="PS50109"/>
    </source>
</evidence>
<feature type="modified residue" description="4-aspartylphosphate" evidence="4">
    <location>
        <position position="614"/>
    </location>
</feature>